<dbReference type="RefSeq" id="WP_106702478.1">
    <property type="nucleotide sequence ID" value="NZ_CP027666.1"/>
</dbReference>
<evidence type="ECO:0000313" key="4">
    <source>
        <dbReference type="Proteomes" id="UP000239709"/>
    </source>
</evidence>
<dbReference type="InterPro" id="IPR029063">
    <property type="entry name" value="SAM-dependent_MTases_sf"/>
</dbReference>
<dbReference type="SUPFAM" id="SSF53335">
    <property type="entry name" value="S-adenosyl-L-methionine-dependent methyltransferases"/>
    <property type="match status" value="1"/>
</dbReference>
<gene>
    <name evidence="3" type="ORF">C6570_06410</name>
</gene>
<dbReference type="KEGG" id="otk:C6570_06410"/>
<name>A0A2S0MDE4_9BURK</name>
<organism evidence="3 4">
    <name type="scientific">Ottowia oryzae</name>
    <dbReference type="NCBI Taxonomy" id="2109914"/>
    <lineage>
        <taxon>Bacteria</taxon>
        <taxon>Pseudomonadati</taxon>
        <taxon>Pseudomonadota</taxon>
        <taxon>Betaproteobacteria</taxon>
        <taxon>Burkholderiales</taxon>
        <taxon>Comamonadaceae</taxon>
        <taxon>Ottowia</taxon>
    </lineage>
</organism>
<accession>A0A2S0MDE4</accession>
<evidence type="ECO:0000256" key="1">
    <source>
        <dbReference type="ARBA" id="ARBA00022603"/>
    </source>
</evidence>
<dbReference type="OrthoDB" id="9760689at2"/>
<keyword evidence="2" id="KW-0808">Transferase</keyword>
<dbReference type="Proteomes" id="UP000239709">
    <property type="component" value="Chromosome"/>
</dbReference>
<dbReference type="GO" id="GO:0008168">
    <property type="term" value="F:methyltransferase activity"/>
    <property type="evidence" value="ECO:0007669"/>
    <property type="project" value="UniProtKB-KW"/>
</dbReference>
<reference evidence="3 4" key="1">
    <citation type="submission" date="2018-03" db="EMBL/GenBank/DDBJ databases">
        <title>Genome sequencing of Ottowia sp.</title>
        <authorList>
            <person name="Kim S.-J."/>
            <person name="Heo J."/>
            <person name="Kwon S.-W."/>
        </authorList>
    </citation>
    <scope>NUCLEOTIDE SEQUENCE [LARGE SCALE GENOMIC DNA]</scope>
    <source>
        <strain evidence="3 4">KADR8-3</strain>
    </source>
</reference>
<dbReference type="PANTHER" id="PTHR13090:SF1">
    <property type="entry name" value="ARGININE-HYDROXYLASE NDUFAF5, MITOCHONDRIAL"/>
    <property type="match status" value="1"/>
</dbReference>
<keyword evidence="1" id="KW-0489">Methyltransferase</keyword>
<dbReference type="InterPro" id="IPR050602">
    <property type="entry name" value="Malonyl-ACP_OMT"/>
</dbReference>
<dbReference type="Gene3D" id="3.40.50.150">
    <property type="entry name" value="Vaccinia Virus protein VP39"/>
    <property type="match status" value="1"/>
</dbReference>
<evidence type="ECO:0000313" key="3">
    <source>
        <dbReference type="EMBL" id="AVO33922.1"/>
    </source>
</evidence>
<dbReference type="AlphaFoldDB" id="A0A2S0MDE4"/>
<sequence length="306" mass="33946">MPADLPPTLDPVAAERWAARALTASPWLHEEVARRMGERLDVIRLPVQQWADWEPVRGGLDGHALVAKRYPDAKCFWVSAQAGSALAATKKEAKPWWRRLASGAPRERVEHVLAPPDASVQLVWGNMLAHHVAAPQALLAAWHRALAVDGFVMFSCLGPDTLKQLRALYGRLGWPAPAHEFTDMHDWGDQLVAAGFAEPVMDMETLTLQFESPERLLAELRELGRNLAVGRFGALRGRDWRARLLAELDQGLRQPAPGGPLTLTFEVIYGHALKPAPRHAVAGQTHIALDDMRASLRTRQQNSRRS</sequence>
<dbReference type="PANTHER" id="PTHR13090">
    <property type="entry name" value="ARGININE-HYDROXYLASE NDUFAF5, MITOCHONDRIAL"/>
    <property type="match status" value="1"/>
</dbReference>
<keyword evidence="4" id="KW-1185">Reference proteome</keyword>
<evidence type="ECO:0000256" key="2">
    <source>
        <dbReference type="ARBA" id="ARBA00022679"/>
    </source>
</evidence>
<dbReference type="GO" id="GO:0032259">
    <property type="term" value="P:methylation"/>
    <property type="evidence" value="ECO:0007669"/>
    <property type="project" value="UniProtKB-KW"/>
</dbReference>
<protein>
    <submittedName>
        <fullName evidence="3">Biotin synthase</fullName>
    </submittedName>
</protein>
<dbReference type="EMBL" id="CP027666">
    <property type="protein sequence ID" value="AVO33922.1"/>
    <property type="molecule type" value="Genomic_DNA"/>
</dbReference>
<proteinExistence type="predicted"/>